<reference evidence="1 2" key="1">
    <citation type="journal article" date="2016" name="Genome Announc.">
        <title>First Complete Genome Sequence of a Subdivision 6 Acidobacterium Strain.</title>
        <authorList>
            <person name="Huang S."/>
            <person name="Vieira S."/>
            <person name="Bunk B."/>
            <person name="Riedel T."/>
            <person name="Sproer C."/>
            <person name="Overmann J."/>
        </authorList>
    </citation>
    <scope>NUCLEOTIDE SEQUENCE [LARGE SCALE GENOMIC DNA]</scope>
    <source>
        <strain evidence="2">DSM 100886 HEG_-6_39</strain>
    </source>
</reference>
<accession>A0A143PPR9</accession>
<dbReference type="STRING" id="1855912.LuPra_03812"/>
<reference evidence="2" key="2">
    <citation type="submission" date="2016-04" db="EMBL/GenBank/DDBJ databases">
        <title>First Complete Genome Sequence of a Subdivision 6 Acidobacterium.</title>
        <authorList>
            <person name="Huang S."/>
            <person name="Vieira S."/>
            <person name="Bunk B."/>
            <person name="Riedel T."/>
            <person name="Sproeer C."/>
            <person name="Overmann J."/>
        </authorList>
    </citation>
    <scope>NUCLEOTIDE SEQUENCE [LARGE SCALE GENOMIC DNA]</scope>
    <source>
        <strain evidence="2">DSM 100886 HEG_-6_39</strain>
    </source>
</reference>
<protein>
    <submittedName>
        <fullName evidence="1">Uncharacterized protein</fullName>
    </submittedName>
</protein>
<evidence type="ECO:0000313" key="1">
    <source>
        <dbReference type="EMBL" id="AMY10575.1"/>
    </source>
</evidence>
<dbReference type="AlphaFoldDB" id="A0A143PPR9"/>
<proteinExistence type="predicted"/>
<gene>
    <name evidence="1" type="ORF">LuPra_03812</name>
</gene>
<name>A0A143PPR9_LUTPR</name>
<evidence type="ECO:0000313" key="2">
    <source>
        <dbReference type="Proteomes" id="UP000076079"/>
    </source>
</evidence>
<dbReference type="Proteomes" id="UP000076079">
    <property type="component" value="Chromosome"/>
</dbReference>
<organism evidence="1 2">
    <name type="scientific">Luteitalea pratensis</name>
    <dbReference type="NCBI Taxonomy" id="1855912"/>
    <lineage>
        <taxon>Bacteria</taxon>
        <taxon>Pseudomonadati</taxon>
        <taxon>Acidobacteriota</taxon>
        <taxon>Vicinamibacteria</taxon>
        <taxon>Vicinamibacterales</taxon>
        <taxon>Vicinamibacteraceae</taxon>
        <taxon>Luteitalea</taxon>
    </lineage>
</organism>
<dbReference type="KEGG" id="abac:LuPra_03812"/>
<sequence>MTLSDHTDDSPLEAEAETLRLELLRVLRDSRVDALNKPFVALLAAADVCMMAAEGSDYMRLRCASAAMRIAQILAPERTHIVPVSPVGN</sequence>
<keyword evidence="2" id="KW-1185">Reference proteome</keyword>
<dbReference type="EMBL" id="CP015136">
    <property type="protein sequence ID" value="AMY10575.1"/>
    <property type="molecule type" value="Genomic_DNA"/>
</dbReference>